<evidence type="ECO:0000256" key="3">
    <source>
        <dbReference type="ARBA" id="ARBA00023163"/>
    </source>
</evidence>
<dbReference type="GO" id="GO:0003700">
    <property type="term" value="F:DNA-binding transcription factor activity"/>
    <property type="evidence" value="ECO:0007669"/>
    <property type="project" value="InterPro"/>
</dbReference>
<keyword evidence="3" id="KW-0804">Transcription</keyword>
<gene>
    <name evidence="5" type="ORF">SAMN02745118_00409</name>
</gene>
<dbReference type="PANTHER" id="PTHR42756">
    <property type="entry name" value="TRANSCRIPTIONAL REGULATOR, MARR"/>
    <property type="match status" value="1"/>
</dbReference>
<dbReference type="PROSITE" id="PS50995">
    <property type="entry name" value="HTH_MARR_2"/>
    <property type="match status" value="1"/>
</dbReference>
<name>A0A1T4JU19_9FIRM</name>
<dbReference type="PANTHER" id="PTHR42756:SF1">
    <property type="entry name" value="TRANSCRIPTIONAL REPRESSOR OF EMRAB OPERON"/>
    <property type="match status" value="1"/>
</dbReference>
<keyword evidence="2 5" id="KW-0238">DNA-binding</keyword>
<sequence length="142" mass="16601">MSLNYPIGKWLSKIYKHNRKYISERLTSYNLNSSEASLLMYLYSEGDGINQDEIAIDMGLDKATISRVIKQLVDKDYIIRKKSSEDKRVYIVHLNDKANSIKSIISNTYQSWFTLITEDIPEKEVDVILKNLEKMFNKVKNE</sequence>
<dbReference type="Proteomes" id="UP000190625">
    <property type="component" value="Unassembled WGS sequence"/>
</dbReference>
<dbReference type="RefSeq" id="WP_078808928.1">
    <property type="nucleotide sequence ID" value="NZ_FUWM01000004.1"/>
</dbReference>
<dbReference type="EMBL" id="FUWM01000004">
    <property type="protein sequence ID" value="SJZ33641.1"/>
    <property type="molecule type" value="Genomic_DNA"/>
</dbReference>
<dbReference type="PRINTS" id="PR00598">
    <property type="entry name" value="HTHMARR"/>
</dbReference>
<dbReference type="InterPro" id="IPR000835">
    <property type="entry name" value="HTH_MarR-typ"/>
</dbReference>
<dbReference type="Gene3D" id="1.10.10.10">
    <property type="entry name" value="Winged helix-like DNA-binding domain superfamily/Winged helix DNA-binding domain"/>
    <property type="match status" value="1"/>
</dbReference>
<feature type="domain" description="HTH marR-type" evidence="4">
    <location>
        <begin position="1"/>
        <end position="137"/>
    </location>
</feature>
<dbReference type="STRING" id="142842.SAMN02745118_00409"/>
<evidence type="ECO:0000256" key="2">
    <source>
        <dbReference type="ARBA" id="ARBA00023125"/>
    </source>
</evidence>
<evidence type="ECO:0000313" key="5">
    <source>
        <dbReference type="EMBL" id="SJZ33641.1"/>
    </source>
</evidence>
<dbReference type="Pfam" id="PF01047">
    <property type="entry name" value="MarR"/>
    <property type="match status" value="1"/>
</dbReference>
<dbReference type="OrthoDB" id="6462103at2"/>
<keyword evidence="6" id="KW-1185">Reference proteome</keyword>
<dbReference type="AlphaFoldDB" id="A0A1T4JU19"/>
<evidence type="ECO:0000256" key="1">
    <source>
        <dbReference type="ARBA" id="ARBA00023015"/>
    </source>
</evidence>
<proteinExistence type="predicted"/>
<protein>
    <submittedName>
        <fullName evidence="5">DNA-binding transcriptional regulator, MarR family</fullName>
    </submittedName>
</protein>
<evidence type="ECO:0000313" key="6">
    <source>
        <dbReference type="Proteomes" id="UP000190625"/>
    </source>
</evidence>
<organism evidence="5 6">
    <name type="scientific">Selenihalanaerobacter shriftii</name>
    <dbReference type="NCBI Taxonomy" id="142842"/>
    <lineage>
        <taxon>Bacteria</taxon>
        <taxon>Bacillati</taxon>
        <taxon>Bacillota</taxon>
        <taxon>Clostridia</taxon>
        <taxon>Halanaerobiales</taxon>
        <taxon>Halobacteroidaceae</taxon>
        <taxon>Selenihalanaerobacter</taxon>
    </lineage>
</organism>
<keyword evidence="1" id="KW-0805">Transcription regulation</keyword>
<evidence type="ECO:0000259" key="4">
    <source>
        <dbReference type="PROSITE" id="PS50995"/>
    </source>
</evidence>
<dbReference type="SUPFAM" id="SSF46785">
    <property type="entry name" value="Winged helix' DNA-binding domain"/>
    <property type="match status" value="1"/>
</dbReference>
<dbReference type="InterPro" id="IPR036388">
    <property type="entry name" value="WH-like_DNA-bd_sf"/>
</dbReference>
<dbReference type="SMART" id="SM00347">
    <property type="entry name" value="HTH_MARR"/>
    <property type="match status" value="1"/>
</dbReference>
<dbReference type="GO" id="GO:0003677">
    <property type="term" value="F:DNA binding"/>
    <property type="evidence" value="ECO:0007669"/>
    <property type="project" value="UniProtKB-KW"/>
</dbReference>
<reference evidence="6" key="1">
    <citation type="submission" date="2017-02" db="EMBL/GenBank/DDBJ databases">
        <authorList>
            <person name="Varghese N."/>
            <person name="Submissions S."/>
        </authorList>
    </citation>
    <scope>NUCLEOTIDE SEQUENCE [LARGE SCALE GENOMIC DNA]</scope>
    <source>
        <strain evidence="6">ATCC BAA-73</strain>
    </source>
</reference>
<accession>A0A1T4JU19</accession>
<dbReference type="InterPro" id="IPR036390">
    <property type="entry name" value="WH_DNA-bd_sf"/>
</dbReference>